<dbReference type="AlphaFoldDB" id="A0A328FDP0"/>
<dbReference type="EMBL" id="QLNI01000030">
    <property type="protein sequence ID" value="RAM01213.1"/>
    <property type="molecule type" value="Genomic_DNA"/>
</dbReference>
<dbReference type="Pfam" id="PF00155">
    <property type="entry name" value="Aminotran_1_2"/>
    <property type="match status" value="1"/>
</dbReference>
<dbReference type="Gene3D" id="3.40.640.10">
    <property type="entry name" value="Type I PLP-dependent aspartate aminotransferase-like (Major domain)"/>
    <property type="match status" value="1"/>
</dbReference>
<reference evidence="3 6" key="2">
    <citation type="submission" date="2019-02" db="EMBL/GenBank/DDBJ databases">
        <title>Complete genome sequence of Desulfobacter hydrogenophilus AcRS1.</title>
        <authorList>
            <person name="Marietou A."/>
            <person name="Lund M.B."/>
            <person name="Marshall I.P.G."/>
            <person name="Schreiber L."/>
            <person name="Jorgensen B."/>
        </authorList>
    </citation>
    <scope>NUCLEOTIDE SEQUENCE [LARGE SCALE GENOMIC DNA]</scope>
    <source>
        <strain evidence="3 6">AcRS1</strain>
    </source>
</reference>
<keyword evidence="1 4" id="KW-0032">Aminotransferase</keyword>
<dbReference type="PROSITE" id="PS00105">
    <property type="entry name" value="AA_TRANSFER_CLASS_1"/>
    <property type="match status" value="1"/>
</dbReference>
<evidence type="ECO:0000313" key="3">
    <source>
        <dbReference type="EMBL" id="QBH12276.1"/>
    </source>
</evidence>
<keyword evidence="6" id="KW-1185">Reference proteome</keyword>
<evidence type="ECO:0000313" key="6">
    <source>
        <dbReference type="Proteomes" id="UP000293902"/>
    </source>
</evidence>
<dbReference type="Proteomes" id="UP000248798">
    <property type="component" value="Unassembled WGS sequence"/>
</dbReference>
<dbReference type="Proteomes" id="UP000293902">
    <property type="component" value="Chromosome"/>
</dbReference>
<dbReference type="PANTHER" id="PTHR42691:SF1">
    <property type="entry name" value="ASPARTATE AMINOTRANSFERASE YHDR-RELATED"/>
    <property type="match status" value="1"/>
</dbReference>
<dbReference type="GO" id="GO:0030170">
    <property type="term" value="F:pyridoxal phosphate binding"/>
    <property type="evidence" value="ECO:0007669"/>
    <property type="project" value="InterPro"/>
</dbReference>
<comment type="similarity">
    <text evidence="1">Belongs to the class-I pyridoxal-phosphate-dependent aminotransferase family.</text>
</comment>
<dbReference type="InterPro" id="IPR015421">
    <property type="entry name" value="PyrdxlP-dep_Trfase_major"/>
</dbReference>
<dbReference type="EMBL" id="CP036313">
    <property type="protein sequence ID" value="QBH12276.1"/>
    <property type="molecule type" value="Genomic_DNA"/>
</dbReference>
<dbReference type="InterPro" id="IPR004838">
    <property type="entry name" value="NHTrfase_class1_PyrdxlP-BS"/>
</dbReference>
<name>A0A328FDP0_9BACT</name>
<dbReference type="CDD" id="cd00609">
    <property type="entry name" value="AAT_like"/>
    <property type="match status" value="1"/>
</dbReference>
<dbReference type="PRINTS" id="PR00753">
    <property type="entry name" value="ACCSYNTHASE"/>
</dbReference>
<gene>
    <name evidence="4" type="ORF">DO021_14860</name>
    <name evidence="3" type="ORF">EYB58_04665</name>
</gene>
<dbReference type="GO" id="GO:0008483">
    <property type="term" value="F:transaminase activity"/>
    <property type="evidence" value="ECO:0007669"/>
    <property type="project" value="UniProtKB-KW"/>
</dbReference>
<dbReference type="OrthoDB" id="9804474at2"/>
<dbReference type="EC" id="2.6.1.-" evidence="1"/>
<protein>
    <recommendedName>
        <fullName evidence="1">Aminotransferase</fullName>
        <ecNumber evidence="1">2.6.1.-</ecNumber>
    </recommendedName>
</protein>
<sequence length="393" mass="42698">MPIADKMVGIVKSASMIRKMFEEGIRMREKFGAENVFDFSLGNPDVPPPPVVKETILGLINDAATSHGYMPNAGYPWVRQAVADYLNAQCGVGMTADLVVMSVGAAGALNDTLKALVNPGEDILVPTPYFVGYNQYAFIAGANLKTVSTKPDFHLNIGAIEAAINKETRVMLINSPNNPTGVVYTKQELGKLGQLLEKKSREFGRRIYLISDEPYRKIAYDVDVPWMFGVYDHTIVLTSYSKELSLAGERVGYLAVHPGAEDAELIASAAGVANTMMFVNAPALFQQVVGKLQGVCVDIDIYRKRRDMICEGLAAAGYEFNVPEGAFYLFPKTPIENDVAFAGLLKKENILAVPGSGFGGPGHIRLSYAVPEQAITNSMAGFKRAMEEAKKLK</sequence>
<evidence type="ECO:0000313" key="4">
    <source>
        <dbReference type="EMBL" id="RAM01213.1"/>
    </source>
</evidence>
<dbReference type="NCBIfam" id="NF005305">
    <property type="entry name" value="PRK06836.1"/>
    <property type="match status" value="1"/>
</dbReference>
<keyword evidence="1 4" id="KW-0808">Transferase</keyword>
<evidence type="ECO:0000259" key="2">
    <source>
        <dbReference type="Pfam" id="PF00155"/>
    </source>
</evidence>
<proteinExistence type="inferred from homology"/>
<feature type="domain" description="Aminotransferase class I/classII large" evidence="2">
    <location>
        <begin position="35"/>
        <end position="376"/>
    </location>
</feature>
<dbReference type="SUPFAM" id="SSF53383">
    <property type="entry name" value="PLP-dependent transferases"/>
    <property type="match status" value="1"/>
</dbReference>
<evidence type="ECO:0000256" key="1">
    <source>
        <dbReference type="RuleBase" id="RU000481"/>
    </source>
</evidence>
<accession>A0A328FDP0</accession>
<evidence type="ECO:0000313" key="5">
    <source>
        <dbReference type="Proteomes" id="UP000248798"/>
    </source>
</evidence>
<comment type="cofactor">
    <cofactor evidence="1">
        <name>pyridoxal 5'-phosphate</name>
        <dbReference type="ChEBI" id="CHEBI:597326"/>
    </cofactor>
</comment>
<dbReference type="InterPro" id="IPR015424">
    <property type="entry name" value="PyrdxlP-dep_Trfase"/>
</dbReference>
<reference evidence="4 5" key="1">
    <citation type="submission" date="2018-06" db="EMBL/GenBank/DDBJ databases">
        <title>Complete Genome Sequence of Desulfobacter hydrogenophilus (DSM3380).</title>
        <authorList>
            <person name="Marietou A."/>
            <person name="Schreiber L."/>
            <person name="Marshall I."/>
            <person name="Jorgensen B."/>
        </authorList>
    </citation>
    <scope>NUCLEOTIDE SEQUENCE [LARGE SCALE GENOMIC DNA]</scope>
    <source>
        <strain evidence="4 5">DSM 3380</strain>
    </source>
</reference>
<organism evidence="4 5">
    <name type="scientific">Desulfobacter hydrogenophilus</name>
    <dbReference type="NCBI Taxonomy" id="2291"/>
    <lineage>
        <taxon>Bacteria</taxon>
        <taxon>Pseudomonadati</taxon>
        <taxon>Thermodesulfobacteriota</taxon>
        <taxon>Desulfobacteria</taxon>
        <taxon>Desulfobacterales</taxon>
        <taxon>Desulfobacteraceae</taxon>
        <taxon>Desulfobacter</taxon>
    </lineage>
</organism>
<dbReference type="PANTHER" id="PTHR42691">
    <property type="entry name" value="ASPARTATE AMINOTRANSFERASE YHDR-RELATED"/>
    <property type="match status" value="1"/>
</dbReference>
<dbReference type="InterPro" id="IPR004839">
    <property type="entry name" value="Aminotransferase_I/II_large"/>
</dbReference>
<dbReference type="RefSeq" id="WP_111958056.1">
    <property type="nucleotide sequence ID" value="NZ_CP036313.1"/>
</dbReference>